<feature type="non-terminal residue" evidence="1">
    <location>
        <position position="152"/>
    </location>
</feature>
<evidence type="ECO:0000313" key="1">
    <source>
        <dbReference type="EMBL" id="KIU01391.1"/>
    </source>
</evidence>
<proteinExistence type="predicted"/>
<dbReference type="EMBL" id="JXIG01000407">
    <property type="protein sequence ID" value="KIU01391.1"/>
    <property type="molecule type" value="Genomic_DNA"/>
</dbReference>
<name>A0AA40JPY9_STAAU</name>
<gene>
    <name evidence="1" type="ORF">QU38_01875</name>
</gene>
<dbReference type="Proteomes" id="UP000032274">
    <property type="component" value="Unassembled WGS sequence"/>
</dbReference>
<dbReference type="AlphaFoldDB" id="A0AA40JPY9"/>
<evidence type="ECO:0000313" key="2">
    <source>
        <dbReference type="Proteomes" id="UP000032274"/>
    </source>
</evidence>
<accession>A0AA40JPY9</accession>
<protein>
    <submittedName>
        <fullName evidence="1">Uncharacterized protein</fullName>
    </submittedName>
</protein>
<feature type="non-terminal residue" evidence="1">
    <location>
        <position position="1"/>
    </location>
</feature>
<comment type="caution">
    <text evidence="1">The sequence shown here is derived from an EMBL/GenBank/DDBJ whole genome shotgun (WGS) entry which is preliminary data.</text>
</comment>
<reference evidence="1 2" key="1">
    <citation type="submission" date="2015-01" db="EMBL/GenBank/DDBJ databases">
        <title>Characterization of Swiss Staphylococcus aureus strains involved in food poisoning.</title>
        <authorList>
            <person name="Crovadore J."/>
            <person name="Chablais R."/>
            <person name="Tonacini J."/>
            <person name="Schnyder B."/>
            <person name="Lefort F."/>
        </authorList>
    </citation>
    <scope>NUCLEOTIDE SEQUENCE [LARGE SCALE GENOMIC DNA]</scope>
    <source>
        <strain evidence="1 2">SA-120</strain>
    </source>
</reference>
<sequence>DQVEFVAIMLAQPIAPETVPGGAQVDRVERAHLLPAIAQRRIEIAQSTRRRGAELAGPAVELEIGRQRRLHAGPRHARAGAQHFIARGQAQSLGAQVQLAQPIIGGIAIGVAAPIALPRPAGDIAERHMLRERLPAGEAQAPGLARQAEALQ</sequence>
<organism evidence="1 2">
    <name type="scientific">Staphylococcus aureus</name>
    <dbReference type="NCBI Taxonomy" id="1280"/>
    <lineage>
        <taxon>Bacteria</taxon>
        <taxon>Bacillati</taxon>
        <taxon>Bacillota</taxon>
        <taxon>Bacilli</taxon>
        <taxon>Bacillales</taxon>
        <taxon>Staphylococcaceae</taxon>
        <taxon>Staphylococcus</taxon>
    </lineage>
</organism>